<accession>A0A3N9XFW0</accession>
<name>A0A3N9XFW0_9ACTN</name>
<reference evidence="2 3" key="1">
    <citation type="submission" date="2018-05" db="EMBL/GenBank/DDBJ databases">
        <title>Micromonospora from Atacama Desert.</title>
        <authorList>
            <person name="Carro L."/>
            <person name="Goodfellow M."/>
            <person name="Klenk H.-P."/>
        </authorList>
    </citation>
    <scope>NUCLEOTIDE SEQUENCE [LARGE SCALE GENOMIC DNA]</scope>
    <source>
        <strain evidence="2 3">LB39</strain>
    </source>
</reference>
<comment type="caution">
    <text evidence="2">The sequence shown here is derived from an EMBL/GenBank/DDBJ whole genome shotgun (WGS) entry which is preliminary data.</text>
</comment>
<dbReference type="SUPFAM" id="SSF56091">
    <property type="entry name" value="DNA ligase/mRNA capping enzyme, catalytic domain"/>
    <property type="match status" value="1"/>
</dbReference>
<evidence type="ECO:0000313" key="2">
    <source>
        <dbReference type="EMBL" id="RQX05447.1"/>
    </source>
</evidence>
<feature type="compositionally biased region" description="Basic residues" evidence="1">
    <location>
        <begin position="175"/>
        <end position="189"/>
    </location>
</feature>
<evidence type="ECO:0000313" key="3">
    <source>
        <dbReference type="Proteomes" id="UP000282312"/>
    </source>
</evidence>
<keyword evidence="3" id="KW-1185">Reference proteome</keyword>
<dbReference type="EMBL" id="QGSZ01000156">
    <property type="protein sequence ID" value="RQX05447.1"/>
    <property type="molecule type" value="Genomic_DNA"/>
</dbReference>
<feature type="compositionally biased region" description="Basic residues" evidence="1">
    <location>
        <begin position="155"/>
        <end position="168"/>
    </location>
</feature>
<feature type="compositionally biased region" description="Polar residues" evidence="1">
    <location>
        <begin position="49"/>
        <end position="65"/>
    </location>
</feature>
<proteinExistence type="predicted"/>
<sequence length="189" mass="20516">MLRDQAHTSGCWAATAMSNAAQTYSRAMRKARRARWRAALPCVRRTSRQNDATSGMSPTSSTSRLSGAVSRMDSMTTPSAAATAVDLADDAAYLEAVAQARKAADAYYGSGESDLDDETYDRLLRGINAWEDGHPGQVAVDSPSQQVAAGVTTYHHLRHAAQPGRHHSPGPDARRPRHRLPSRRSHPPR</sequence>
<dbReference type="Proteomes" id="UP000282312">
    <property type="component" value="Unassembled WGS sequence"/>
</dbReference>
<evidence type="ECO:0000256" key="1">
    <source>
        <dbReference type="SAM" id="MobiDB-lite"/>
    </source>
</evidence>
<organism evidence="2 3">
    <name type="scientific">Micromonospora inaquosa</name>
    <dbReference type="NCBI Taxonomy" id="2203716"/>
    <lineage>
        <taxon>Bacteria</taxon>
        <taxon>Bacillati</taxon>
        <taxon>Actinomycetota</taxon>
        <taxon>Actinomycetes</taxon>
        <taxon>Micromonosporales</taxon>
        <taxon>Micromonosporaceae</taxon>
        <taxon>Micromonospora</taxon>
    </lineage>
</organism>
<dbReference type="Gene3D" id="1.10.287.610">
    <property type="entry name" value="Helix hairpin bin"/>
    <property type="match status" value="1"/>
</dbReference>
<feature type="region of interest" description="Disordered" evidence="1">
    <location>
        <begin position="147"/>
        <end position="189"/>
    </location>
</feature>
<feature type="region of interest" description="Disordered" evidence="1">
    <location>
        <begin position="44"/>
        <end position="65"/>
    </location>
</feature>
<protein>
    <submittedName>
        <fullName evidence="2">Uncharacterized protein</fullName>
    </submittedName>
</protein>
<dbReference type="AlphaFoldDB" id="A0A3N9XFW0"/>
<gene>
    <name evidence="2" type="ORF">DLJ59_07495</name>
</gene>